<reference evidence="1" key="1">
    <citation type="submission" date="2024-03" db="EMBL/GenBank/DDBJ databases">
        <title>Diverse circular DNA viruses in blood, oral, and fecal samples of captive lemurs.</title>
        <authorList>
            <person name="Paietta E.N."/>
            <person name="Kraberger S."/>
            <person name="Lund M.C."/>
            <person name="Custer J.M."/>
            <person name="Vargas K.M."/>
            <person name="Ehmke E.E."/>
            <person name="Yoder A.D."/>
            <person name="Varsani A."/>
        </authorList>
    </citation>
    <scope>NUCLEOTIDE SEQUENCE</scope>
    <source>
        <strain evidence="1">Duke_24FS_4</strain>
    </source>
</reference>
<evidence type="ECO:0000313" key="1">
    <source>
        <dbReference type="EMBL" id="XCD05111.1"/>
    </source>
</evidence>
<proteinExistence type="predicted"/>
<name>A0AAU8AZR7_9CAUD</name>
<dbReference type="EMBL" id="PP511522">
    <property type="protein sequence ID" value="XCD05111.1"/>
    <property type="molecule type" value="Genomic_DNA"/>
</dbReference>
<sequence>MTNEQVRQGFTEVYNEFWNRYKNHVPGKDSEEWERMRTWSVVLQRKYPFLKETVILMELEFDQRMREEETR</sequence>
<organism evidence="1">
    <name type="scientific">Dulem virus 35</name>
    <dbReference type="NCBI Taxonomy" id="3145753"/>
    <lineage>
        <taxon>Viruses</taxon>
        <taxon>Duplodnaviria</taxon>
        <taxon>Heunggongvirae</taxon>
        <taxon>Uroviricota</taxon>
        <taxon>Caudoviricetes</taxon>
    </lineage>
</organism>
<protein>
    <submittedName>
        <fullName evidence="1">Uncharacterized protein</fullName>
    </submittedName>
</protein>
<accession>A0AAU8AZR7</accession>